<evidence type="ECO:0000313" key="4">
    <source>
        <dbReference type="EMBL" id="SVB66697.1"/>
    </source>
</evidence>
<reference evidence="4" key="1">
    <citation type="submission" date="2018-05" db="EMBL/GenBank/DDBJ databases">
        <authorList>
            <person name="Lanie J.A."/>
            <person name="Ng W.-L."/>
            <person name="Kazmierczak K.M."/>
            <person name="Andrzejewski T.M."/>
            <person name="Davidsen T.M."/>
            <person name="Wayne K.J."/>
            <person name="Tettelin H."/>
            <person name="Glass J.I."/>
            <person name="Rusch D."/>
            <person name="Podicherti R."/>
            <person name="Tsui H.-C.T."/>
            <person name="Winkler M.E."/>
        </authorList>
    </citation>
    <scope>NUCLEOTIDE SEQUENCE</scope>
</reference>
<feature type="domain" description="4'-phosphopantetheinyl transferase" evidence="2">
    <location>
        <begin position="115"/>
        <end position="187"/>
    </location>
</feature>
<dbReference type="GO" id="GO:0000287">
    <property type="term" value="F:magnesium ion binding"/>
    <property type="evidence" value="ECO:0007669"/>
    <property type="project" value="InterPro"/>
</dbReference>
<dbReference type="SUPFAM" id="SSF56214">
    <property type="entry name" value="4'-phosphopantetheinyl transferase"/>
    <property type="match status" value="1"/>
</dbReference>
<dbReference type="GO" id="GO:0008897">
    <property type="term" value="F:holo-[acyl-carrier-protein] synthase activity"/>
    <property type="evidence" value="ECO:0007669"/>
    <property type="project" value="InterPro"/>
</dbReference>
<organism evidence="4">
    <name type="scientific">marine metagenome</name>
    <dbReference type="NCBI Taxonomy" id="408172"/>
    <lineage>
        <taxon>unclassified sequences</taxon>
        <taxon>metagenomes</taxon>
        <taxon>ecological metagenomes</taxon>
    </lineage>
</organism>
<name>A0A382FWT6_9ZZZZ</name>
<dbReference type="InterPro" id="IPR041354">
    <property type="entry name" value="4PPT_N"/>
</dbReference>
<dbReference type="Gene3D" id="3.90.470.20">
    <property type="entry name" value="4'-phosphopantetheinyl transferase domain"/>
    <property type="match status" value="1"/>
</dbReference>
<keyword evidence="1" id="KW-0808">Transferase</keyword>
<evidence type="ECO:0008006" key="5">
    <source>
        <dbReference type="Google" id="ProtNLM"/>
    </source>
</evidence>
<dbReference type="PRINTS" id="PR01399">
    <property type="entry name" value="ENTSNTHTASED"/>
</dbReference>
<dbReference type="PANTHER" id="PTHR38096:SF1">
    <property type="entry name" value="ENTEROBACTIN SYNTHASE COMPONENT D"/>
    <property type="match status" value="1"/>
</dbReference>
<feature type="domain" description="4'-phosphopantetheinyl transferase N-terminal" evidence="3">
    <location>
        <begin position="52"/>
        <end position="108"/>
    </location>
</feature>
<evidence type="ECO:0000259" key="3">
    <source>
        <dbReference type="Pfam" id="PF17837"/>
    </source>
</evidence>
<dbReference type="GO" id="GO:0009239">
    <property type="term" value="P:enterobactin biosynthetic process"/>
    <property type="evidence" value="ECO:0007669"/>
    <property type="project" value="InterPro"/>
</dbReference>
<dbReference type="GO" id="GO:0005886">
    <property type="term" value="C:plasma membrane"/>
    <property type="evidence" value="ECO:0007669"/>
    <property type="project" value="TreeGrafter"/>
</dbReference>
<dbReference type="InterPro" id="IPR037143">
    <property type="entry name" value="4-PPantetheinyl_Trfase_dom_sf"/>
</dbReference>
<dbReference type="PANTHER" id="PTHR38096">
    <property type="entry name" value="ENTEROBACTIN SYNTHASE COMPONENT D"/>
    <property type="match status" value="1"/>
</dbReference>
<protein>
    <recommendedName>
        <fullName evidence="5">4'-phosphopantetheinyl transferase domain-containing protein</fullName>
    </recommendedName>
</protein>
<accession>A0A382FWT6</accession>
<dbReference type="EMBL" id="UINC01051946">
    <property type="protein sequence ID" value="SVB66697.1"/>
    <property type="molecule type" value="Genomic_DNA"/>
</dbReference>
<dbReference type="InterPro" id="IPR003542">
    <property type="entry name" value="Enbac_synth_compD-like"/>
</dbReference>
<sequence>MTLRQCSLDDLPPIVFGETPKADAALVIGRIGEHQGQLFDSEQGDEFDGFSPQRKSEYASGRRVAHEALKLLAGAPAAVARNGRLPEWPAGYRGTISHSREIAIAMVASTSDCHGVGLDVVKKNAVSAKVAARIMLTEEIVPPSSGFNDADWRAIVFSAKESVYKAVHPEIGEFLEFRDVEIKVNELDRSFTAATVVNGPSTAVVRAGIGFVSDFEDHWLTLFWC</sequence>
<dbReference type="GO" id="GO:0009366">
    <property type="term" value="C:enterobactin synthetase complex"/>
    <property type="evidence" value="ECO:0007669"/>
    <property type="project" value="InterPro"/>
</dbReference>
<evidence type="ECO:0000256" key="1">
    <source>
        <dbReference type="ARBA" id="ARBA00022679"/>
    </source>
</evidence>
<proteinExistence type="predicted"/>
<gene>
    <name evidence="4" type="ORF">METZ01_LOCUS219551</name>
</gene>
<dbReference type="AlphaFoldDB" id="A0A382FWT6"/>
<evidence type="ECO:0000259" key="2">
    <source>
        <dbReference type="Pfam" id="PF01648"/>
    </source>
</evidence>
<dbReference type="Pfam" id="PF17837">
    <property type="entry name" value="4PPT_N"/>
    <property type="match status" value="1"/>
</dbReference>
<dbReference type="InterPro" id="IPR008278">
    <property type="entry name" value="4-PPantetheinyl_Trfase_dom"/>
</dbReference>
<dbReference type="Pfam" id="PF01648">
    <property type="entry name" value="ACPS"/>
    <property type="match status" value="1"/>
</dbReference>
<feature type="non-terminal residue" evidence="4">
    <location>
        <position position="225"/>
    </location>
</feature>